<feature type="transmembrane region" description="Helical" evidence="7">
    <location>
        <begin position="290"/>
        <end position="314"/>
    </location>
</feature>
<feature type="transmembrane region" description="Helical" evidence="7">
    <location>
        <begin position="425"/>
        <end position="444"/>
    </location>
</feature>
<dbReference type="NCBIfam" id="TIGR03920">
    <property type="entry name" value="T7SS_EccD"/>
    <property type="match status" value="1"/>
</dbReference>
<feature type="transmembrane region" description="Helical" evidence="7">
    <location>
        <begin position="230"/>
        <end position="249"/>
    </location>
</feature>
<keyword evidence="4 7" id="KW-0812">Transmembrane</keyword>
<evidence type="ECO:0000313" key="10">
    <source>
        <dbReference type="Proteomes" id="UP000218810"/>
    </source>
</evidence>
<keyword evidence="6 7" id="KW-0472">Membrane</keyword>
<comment type="subcellular location">
    <subcellularLocation>
        <location evidence="1">Cell membrane</location>
        <topology evidence="1">Multi-pass membrane protein</topology>
    </subcellularLocation>
</comment>
<feature type="transmembrane region" description="Helical" evidence="7">
    <location>
        <begin position="370"/>
        <end position="390"/>
    </location>
</feature>
<dbReference type="RefSeq" id="WP_095717572.1">
    <property type="nucleotide sequence ID" value="NZ_NTGA01000009.1"/>
</dbReference>
<proteinExistence type="inferred from homology"/>
<gene>
    <name evidence="9" type="primary">eccD</name>
    <name evidence="9" type="ORF">CEY15_05095</name>
</gene>
<evidence type="ECO:0000313" key="9">
    <source>
        <dbReference type="EMBL" id="PAY24117.1"/>
    </source>
</evidence>
<feature type="transmembrane region" description="Helical" evidence="7">
    <location>
        <begin position="483"/>
        <end position="503"/>
    </location>
</feature>
<protein>
    <submittedName>
        <fullName evidence="9">Type VII secretion integral membrane protein EccD</fullName>
    </submittedName>
</protein>
<sequence length="512" mass="51528">MTGQNELRAVASGVEPLDQRRVSIVCRTTRVDLSLPAHLELVAVIPEIVDLVRDRIRAAAGPASHVDVDSEMGGCANGSWQLSRLAGGPLAISETLAQQRVHDGEILVLDHRPVPTPAPLFDDVLQGLTDPDVARSRNWGRRDAVATATSTVAVAALAAATALVTQWWHTGGVLTPLVAALLAAVGLATVLALRRFDVPGSAHAVAAAATIGFTVIAAGTIGAAPVGAGSVVGGLTAGAVVAGVLRCTIFRPAPGRSYGLAAGYLALALLTSVGAISAMVAAYTTVPVHAVGAGVVLVGLLILTAAPGVSVAAARIPIPPVPAPGEDIEVGDLGHVGRDVDAGHPDDLRRHGPLPTPATLRHRFLTSRSWLTGLLSAGGTACTAGALIALTGTGASPGWSAPLALVVIVMLILRGLGYSDRVHTSVLLGSALALAGGVLIGAAFTHTSPITVVVPVAAALAAAVAITVAALPQVELSPAALRAVGTIEVIVICVMVPLAVGAMDVFSTVRQR</sequence>
<dbReference type="Pfam" id="PF08817">
    <property type="entry name" value="YukD"/>
    <property type="match status" value="1"/>
</dbReference>
<evidence type="ECO:0000256" key="1">
    <source>
        <dbReference type="ARBA" id="ARBA00004651"/>
    </source>
</evidence>
<feature type="domain" description="EccD-like transmembrane" evidence="8">
    <location>
        <begin position="151"/>
        <end position="511"/>
    </location>
</feature>
<reference evidence="10" key="1">
    <citation type="submission" date="2017-09" db="EMBL/GenBank/DDBJ databases">
        <authorList>
            <person name="Zhang Y."/>
            <person name="Huang X."/>
            <person name="Liu J."/>
            <person name="Lu L."/>
            <person name="Peng K."/>
        </authorList>
    </citation>
    <scope>NUCLEOTIDE SEQUENCE [LARGE SCALE GENOMIC DNA]</scope>
    <source>
        <strain evidence="10">S-XJ-1</strain>
    </source>
</reference>
<dbReference type="PIRSF" id="PIRSF017804">
    <property type="entry name" value="Secretion_EccD1"/>
    <property type="match status" value="1"/>
</dbReference>
<evidence type="ECO:0000256" key="3">
    <source>
        <dbReference type="ARBA" id="ARBA00022475"/>
    </source>
</evidence>
<comment type="similarity">
    <text evidence="2">Belongs to the EccD/Snm4 family.</text>
</comment>
<feature type="transmembrane region" description="Helical" evidence="7">
    <location>
        <begin position="174"/>
        <end position="193"/>
    </location>
</feature>
<dbReference type="EMBL" id="NTGA01000009">
    <property type="protein sequence ID" value="PAY24117.1"/>
    <property type="molecule type" value="Genomic_DNA"/>
</dbReference>
<evidence type="ECO:0000256" key="5">
    <source>
        <dbReference type="ARBA" id="ARBA00022989"/>
    </source>
</evidence>
<organism evidence="9 10">
    <name type="scientific">Dietzia natronolimnaea</name>
    <dbReference type="NCBI Taxonomy" id="161920"/>
    <lineage>
        <taxon>Bacteria</taxon>
        <taxon>Bacillati</taxon>
        <taxon>Actinomycetota</taxon>
        <taxon>Actinomycetes</taxon>
        <taxon>Mycobacteriales</taxon>
        <taxon>Dietziaceae</taxon>
        <taxon>Dietzia</taxon>
    </lineage>
</organism>
<dbReference type="InterPro" id="IPR006707">
    <property type="entry name" value="T7SS_EccD"/>
</dbReference>
<feature type="transmembrane region" description="Helical" evidence="7">
    <location>
        <begin position="450"/>
        <end position="471"/>
    </location>
</feature>
<keyword evidence="3" id="KW-1003">Cell membrane</keyword>
<evidence type="ECO:0000256" key="7">
    <source>
        <dbReference type="SAM" id="Phobius"/>
    </source>
</evidence>
<dbReference type="AlphaFoldDB" id="A0A2A2WSF6"/>
<dbReference type="Pfam" id="PF19053">
    <property type="entry name" value="EccD"/>
    <property type="match status" value="1"/>
</dbReference>
<dbReference type="InterPro" id="IPR024962">
    <property type="entry name" value="YukD-like"/>
</dbReference>
<dbReference type="GO" id="GO:0005886">
    <property type="term" value="C:plasma membrane"/>
    <property type="evidence" value="ECO:0007669"/>
    <property type="project" value="UniProtKB-SubCell"/>
</dbReference>
<dbReference type="InterPro" id="IPR044049">
    <property type="entry name" value="EccD_transm"/>
</dbReference>
<evidence type="ECO:0000259" key="8">
    <source>
        <dbReference type="Pfam" id="PF19053"/>
    </source>
</evidence>
<keyword evidence="10" id="KW-1185">Reference proteome</keyword>
<dbReference type="OrthoDB" id="4775372at2"/>
<dbReference type="Proteomes" id="UP000218810">
    <property type="component" value="Unassembled WGS sequence"/>
</dbReference>
<keyword evidence="5 7" id="KW-1133">Transmembrane helix</keyword>
<dbReference type="Gene3D" id="3.10.20.90">
    <property type="entry name" value="Phosphatidylinositol 3-kinase Catalytic Subunit, Chain A, domain 1"/>
    <property type="match status" value="1"/>
</dbReference>
<evidence type="ECO:0000256" key="6">
    <source>
        <dbReference type="ARBA" id="ARBA00023136"/>
    </source>
</evidence>
<feature type="transmembrane region" description="Helical" evidence="7">
    <location>
        <begin position="261"/>
        <end position="284"/>
    </location>
</feature>
<comment type="caution">
    <text evidence="9">The sequence shown here is derived from an EMBL/GenBank/DDBJ whole genome shotgun (WGS) entry which is preliminary data.</text>
</comment>
<name>A0A2A2WSF6_9ACTN</name>
<accession>A0A2A2WSF6</accession>
<feature type="transmembrane region" description="Helical" evidence="7">
    <location>
        <begin position="144"/>
        <end position="168"/>
    </location>
</feature>
<evidence type="ECO:0000256" key="4">
    <source>
        <dbReference type="ARBA" id="ARBA00022692"/>
    </source>
</evidence>
<feature type="transmembrane region" description="Helical" evidence="7">
    <location>
        <begin position="396"/>
        <end position="413"/>
    </location>
</feature>
<feature type="transmembrane region" description="Helical" evidence="7">
    <location>
        <begin position="205"/>
        <end position="224"/>
    </location>
</feature>
<evidence type="ECO:0000256" key="2">
    <source>
        <dbReference type="ARBA" id="ARBA00006162"/>
    </source>
</evidence>